<comment type="caution">
    <text evidence="1">The sequence shown here is derived from an EMBL/GenBank/DDBJ whole genome shotgun (WGS) entry which is preliminary data.</text>
</comment>
<accession>A0AAV3RJE4</accession>
<reference evidence="1 2" key="1">
    <citation type="submission" date="2024-01" db="EMBL/GenBank/DDBJ databases">
        <title>The complete chloroplast genome sequence of Lithospermum erythrorhizon: insights into the phylogenetic relationship among Boraginaceae species and the maternal lineages of purple gromwells.</title>
        <authorList>
            <person name="Okada T."/>
            <person name="Watanabe K."/>
        </authorList>
    </citation>
    <scope>NUCLEOTIDE SEQUENCE [LARGE SCALE GENOMIC DNA]</scope>
</reference>
<name>A0AAV3RJE4_LITER</name>
<dbReference type="AlphaFoldDB" id="A0AAV3RJE4"/>
<evidence type="ECO:0000313" key="1">
    <source>
        <dbReference type="EMBL" id="GAA0175220.1"/>
    </source>
</evidence>
<proteinExistence type="predicted"/>
<sequence length="176" mass="20138">MLWRGNTRPLPVDMSVPVSLTGCRLPRIIPSFHRSEIRRRSPKGDTMVEPPKEMDRILHQVSIIKEEMKDLILRYVPNIREIPLHQGLSFEPTWKALPTVRVTHSVLYNRCKLEFKKVRSIFPSFFRTNLLRGGGLCSLCMQEENNIRKAACGLSELGSHLTGIIGSLDLTKISYL</sequence>
<dbReference type="Proteomes" id="UP001454036">
    <property type="component" value="Unassembled WGS sequence"/>
</dbReference>
<evidence type="ECO:0000313" key="2">
    <source>
        <dbReference type="Proteomes" id="UP001454036"/>
    </source>
</evidence>
<organism evidence="1 2">
    <name type="scientific">Lithospermum erythrorhizon</name>
    <name type="common">Purple gromwell</name>
    <name type="synonym">Lithospermum officinale var. erythrorhizon</name>
    <dbReference type="NCBI Taxonomy" id="34254"/>
    <lineage>
        <taxon>Eukaryota</taxon>
        <taxon>Viridiplantae</taxon>
        <taxon>Streptophyta</taxon>
        <taxon>Embryophyta</taxon>
        <taxon>Tracheophyta</taxon>
        <taxon>Spermatophyta</taxon>
        <taxon>Magnoliopsida</taxon>
        <taxon>eudicotyledons</taxon>
        <taxon>Gunneridae</taxon>
        <taxon>Pentapetalae</taxon>
        <taxon>asterids</taxon>
        <taxon>lamiids</taxon>
        <taxon>Boraginales</taxon>
        <taxon>Boraginaceae</taxon>
        <taxon>Boraginoideae</taxon>
        <taxon>Lithospermeae</taxon>
        <taxon>Lithospermum</taxon>
    </lineage>
</organism>
<keyword evidence="2" id="KW-1185">Reference proteome</keyword>
<gene>
    <name evidence="1" type="ORF">LIER_28444</name>
</gene>
<protein>
    <submittedName>
        <fullName evidence="1">Uncharacterized protein</fullName>
    </submittedName>
</protein>
<dbReference type="EMBL" id="BAABME010009464">
    <property type="protein sequence ID" value="GAA0175220.1"/>
    <property type="molecule type" value="Genomic_DNA"/>
</dbReference>